<sequence length="395" mass="43405">MLAVYLSPLYILVNVYIVRRLLGWMGACCGASPRCFLRLAAALAYTCVALTPLIGFLLPAGQGKRFFTSFGYYWMGVLLYGILFLAALELVRLIRYLAGKRQPPCRRLKVLAGAAVLSLTAAVSLWGIVNARIIHTTDYAVTVDKEAGALQDLKIVLTADLHLGYNIGSSQMEQMVEKINREEPDLVVIAGDIFDNEYEALKDPEELIRILKGISSRYGVYACYGNHDIDEKILSGFTFDRSGDRKESDPRMDAFLEEAGIILLHDEGVLIDDSFYLFGRADAGKPGRGIEKRLSPEEITEGLDPDKPLIVLDHEPSQLSELAAAGVDVDLGGHTHDGQVFPVDIVMEFLWENPCGYLKKGQMHSIVTSGAGLFGPNMRVGTKAEICVVDVQFAP</sequence>
<keyword evidence="1" id="KW-0812">Transmembrane</keyword>
<dbReference type="PANTHER" id="PTHR31302:SF0">
    <property type="entry name" value="TRANSMEMBRANE PROTEIN WITH METALLOPHOSPHOESTERASE DOMAIN"/>
    <property type="match status" value="1"/>
</dbReference>
<proteinExistence type="predicted"/>
<keyword evidence="1" id="KW-1133">Transmembrane helix</keyword>
<reference evidence="3" key="1">
    <citation type="submission" date="2020-08" db="EMBL/GenBank/DDBJ databases">
        <authorList>
            <person name="Cejkova D."/>
            <person name="Kubasova T."/>
            <person name="Jahodarova E."/>
            <person name="Rychlik I."/>
        </authorList>
    </citation>
    <scope>NUCLEOTIDE SEQUENCE</scope>
    <source>
        <strain evidence="3">An582</strain>
    </source>
</reference>
<evidence type="ECO:0000313" key="4">
    <source>
        <dbReference type="Proteomes" id="UP000705508"/>
    </source>
</evidence>
<reference evidence="3" key="2">
    <citation type="journal article" date="2021" name="Sci. Rep.">
        <title>The distribution of antibiotic resistance genes in chicken gut microbiota commensals.</title>
        <authorList>
            <person name="Juricova H."/>
            <person name="Matiasovicova J."/>
            <person name="Kubasova T."/>
            <person name="Cejkova D."/>
            <person name="Rychlik I."/>
        </authorList>
    </citation>
    <scope>NUCLEOTIDE SEQUENCE</scope>
    <source>
        <strain evidence="3">An582</strain>
    </source>
</reference>
<dbReference type="Pfam" id="PF00149">
    <property type="entry name" value="Metallophos"/>
    <property type="match status" value="1"/>
</dbReference>
<dbReference type="GO" id="GO:0016787">
    <property type="term" value="F:hydrolase activity"/>
    <property type="evidence" value="ECO:0007669"/>
    <property type="project" value="InterPro"/>
</dbReference>
<organism evidence="3 4">
    <name type="scientific">Mordavella massiliensis</name>
    <dbReference type="NCBI Taxonomy" id="1871024"/>
    <lineage>
        <taxon>Bacteria</taxon>
        <taxon>Bacillati</taxon>
        <taxon>Bacillota</taxon>
        <taxon>Clostridia</taxon>
        <taxon>Eubacteriales</taxon>
        <taxon>Clostridiaceae</taxon>
        <taxon>Mordavella</taxon>
    </lineage>
</organism>
<dbReference type="SUPFAM" id="SSF56300">
    <property type="entry name" value="Metallo-dependent phosphatases"/>
    <property type="match status" value="1"/>
</dbReference>
<comment type="caution">
    <text evidence="3">The sequence shown here is derived from an EMBL/GenBank/DDBJ whole genome shotgun (WGS) entry which is preliminary data.</text>
</comment>
<feature type="transmembrane region" description="Helical" evidence="1">
    <location>
        <begin position="35"/>
        <end position="58"/>
    </location>
</feature>
<dbReference type="InterPro" id="IPR051158">
    <property type="entry name" value="Metallophosphoesterase_sf"/>
</dbReference>
<keyword evidence="1" id="KW-0472">Membrane</keyword>
<dbReference type="InterPro" id="IPR029052">
    <property type="entry name" value="Metallo-depent_PP-like"/>
</dbReference>
<dbReference type="AlphaFoldDB" id="A0A938X9H7"/>
<dbReference type="PANTHER" id="PTHR31302">
    <property type="entry name" value="TRANSMEMBRANE PROTEIN WITH METALLOPHOSPHOESTERASE DOMAIN-RELATED"/>
    <property type="match status" value="1"/>
</dbReference>
<dbReference type="RefSeq" id="WP_204905371.1">
    <property type="nucleotide sequence ID" value="NZ_JACJKS010000002.1"/>
</dbReference>
<dbReference type="Gene3D" id="3.60.21.10">
    <property type="match status" value="1"/>
</dbReference>
<protein>
    <submittedName>
        <fullName evidence="3">Metallophosphoesterase</fullName>
    </submittedName>
</protein>
<evidence type="ECO:0000259" key="2">
    <source>
        <dbReference type="Pfam" id="PF00149"/>
    </source>
</evidence>
<gene>
    <name evidence="3" type="ORF">H6A20_01355</name>
</gene>
<feature type="domain" description="Calcineurin-like phosphoesterase" evidence="2">
    <location>
        <begin position="153"/>
        <end position="337"/>
    </location>
</feature>
<evidence type="ECO:0000313" key="3">
    <source>
        <dbReference type="EMBL" id="MBM6947311.1"/>
    </source>
</evidence>
<evidence type="ECO:0000256" key="1">
    <source>
        <dbReference type="SAM" id="Phobius"/>
    </source>
</evidence>
<name>A0A938X9H7_9CLOT</name>
<feature type="transmembrane region" description="Helical" evidence="1">
    <location>
        <begin position="6"/>
        <end position="23"/>
    </location>
</feature>
<dbReference type="CDD" id="cd07385">
    <property type="entry name" value="MPP_YkuE_C"/>
    <property type="match status" value="1"/>
</dbReference>
<feature type="transmembrane region" description="Helical" evidence="1">
    <location>
        <begin position="70"/>
        <end position="90"/>
    </location>
</feature>
<dbReference type="EMBL" id="JACJKS010000002">
    <property type="protein sequence ID" value="MBM6947311.1"/>
    <property type="molecule type" value="Genomic_DNA"/>
</dbReference>
<dbReference type="Proteomes" id="UP000705508">
    <property type="component" value="Unassembled WGS sequence"/>
</dbReference>
<feature type="transmembrane region" description="Helical" evidence="1">
    <location>
        <begin position="110"/>
        <end position="129"/>
    </location>
</feature>
<dbReference type="InterPro" id="IPR004843">
    <property type="entry name" value="Calcineurin-like_PHP"/>
</dbReference>
<accession>A0A938X9H7</accession>